<dbReference type="GO" id="GO:0030245">
    <property type="term" value="P:cellulose catabolic process"/>
    <property type="evidence" value="ECO:0007669"/>
    <property type="project" value="UniProtKB-KW"/>
</dbReference>
<organism evidence="9">
    <name type="scientific">uncultured Microbacterium sp</name>
    <dbReference type="NCBI Taxonomy" id="191216"/>
    <lineage>
        <taxon>Bacteria</taxon>
        <taxon>Bacillati</taxon>
        <taxon>Actinomycetota</taxon>
        <taxon>Actinomycetes</taxon>
        <taxon>Micrococcales</taxon>
        <taxon>Microbacteriaceae</taxon>
        <taxon>Microbacterium</taxon>
        <taxon>environmental samples</taxon>
    </lineage>
</organism>
<evidence type="ECO:0000256" key="3">
    <source>
        <dbReference type="ARBA" id="ARBA00023001"/>
    </source>
</evidence>
<keyword evidence="4" id="KW-0119">Carbohydrate metabolism</keyword>
<reference evidence="9" key="1">
    <citation type="submission" date="2016-03" db="EMBL/GenBank/DDBJ databases">
        <authorList>
            <person name="Ploux O."/>
        </authorList>
    </citation>
    <scope>NUCLEOTIDE SEQUENCE</scope>
    <source>
        <strain evidence="9">UC1</strain>
    </source>
</reference>
<dbReference type="InterPro" id="IPR017853">
    <property type="entry name" value="GH"/>
</dbReference>
<protein>
    <submittedName>
        <fullName evidence="9">Endoglucanase</fullName>
    </submittedName>
</protein>
<evidence type="ECO:0000256" key="1">
    <source>
        <dbReference type="ARBA" id="ARBA00005641"/>
    </source>
</evidence>
<evidence type="ECO:0000256" key="4">
    <source>
        <dbReference type="ARBA" id="ARBA00023277"/>
    </source>
</evidence>
<evidence type="ECO:0000313" key="9">
    <source>
        <dbReference type="EMBL" id="SBS72349.1"/>
    </source>
</evidence>
<dbReference type="SUPFAM" id="SSF51445">
    <property type="entry name" value="(Trans)glycosidases"/>
    <property type="match status" value="1"/>
</dbReference>
<evidence type="ECO:0000256" key="5">
    <source>
        <dbReference type="ARBA" id="ARBA00023295"/>
    </source>
</evidence>
<accession>A0A1Y5P4W5</accession>
<keyword evidence="2 7" id="KW-0378">Hydrolase</keyword>
<proteinExistence type="inferred from homology"/>
<evidence type="ECO:0000256" key="7">
    <source>
        <dbReference type="RuleBase" id="RU361153"/>
    </source>
</evidence>
<gene>
    <name evidence="9" type="ORF">MIPYR_20554</name>
</gene>
<dbReference type="InterPro" id="IPR050386">
    <property type="entry name" value="Glycosyl_hydrolase_5"/>
</dbReference>
<keyword evidence="3" id="KW-0136">Cellulose degradation</keyword>
<dbReference type="RefSeq" id="WP_295575580.1">
    <property type="nucleotide sequence ID" value="NZ_FLQR01000006.1"/>
</dbReference>
<dbReference type="EMBL" id="FLQR01000006">
    <property type="protein sequence ID" value="SBS72349.1"/>
    <property type="molecule type" value="Genomic_DNA"/>
</dbReference>
<dbReference type="GO" id="GO:0009986">
    <property type="term" value="C:cell surface"/>
    <property type="evidence" value="ECO:0007669"/>
    <property type="project" value="TreeGrafter"/>
</dbReference>
<dbReference type="PROSITE" id="PS00659">
    <property type="entry name" value="GLYCOSYL_HYDROL_F5"/>
    <property type="match status" value="1"/>
</dbReference>
<dbReference type="AlphaFoldDB" id="A0A1Y5P4W5"/>
<sequence>MTPTPRTGFVRAEGTSLVDDQGPLLLRGVGLGNWLLPEGYMWGFGDDQSSPRQIERQIASLVGPEQAVAFWRRFRDVFIAERDFALIADAGFDHVRLPINARIVMDDSGAFLEEGFALIERAVAWSEKYGLRILLDLHGAPGGQTGTNIDDSEHGRPELFMDPTFRRHTIALWEEIARRFRSREAVLGYDLLNEPLPNEWQHVYNDELVALYRDLTAAIRAVDDRHLLMYEGSHWATNWLPLAERYDDNQALQFHRYWCPPDETSIDDFLAERRRLGTPIYMGEGGENSPAWIYAATRLYERHDIGWNFWPWKKLDTLTSPLSAQAPSGWERIVDPAATPSAEEAGAILDGFLDAVVADRCTRRQPVLDALFGRPPLTLPAWAGLHDGGERSIDEMAGAPIPDAAWANPEDTGSAAHPITVALTAGSVLTFALGSAPSGWTVHADDARDVAVTWEEGALVLTARATVAVHGVTVHT</sequence>
<keyword evidence="6" id="KW-0624">Polysaccharide degradation</keyword>
<dbReference type="InterPro" id="IPR001547">
    <property type="entry name" value="Glyco_hydro_5"/>
</dbReference>
<evidence type="ECO:0000256" key="2">
    <source>
        <dbReference type="ARBA" id="ARBA00022801"/>
    </source>
</evidence>
<dbReference type="GO" id="GO:0008422">
    <property type="term" value="F:beta-glucosidase activity"/>
    <property type="evidence" value="ECO:0007669"/>
    <property type="project" value="TreeGrafter"/>
</dbReference>
<feature type="domain" description="Glycoside hydrolase family 5" evidence="8">
    <location>
        <begin position="79"/>
        <end position="313"/>
    </location>
</feature>
<evidence type="ECO:0000259" key="8">
    <source>
        <dbReference type="Pfam" id="PF00150"/>
    </source>
</evidence>
<keyword evidence="5 7" id="KW-0326">Glycosidase</keyword>
<dbReference type="InterPro" id="IPR018087">
    <property type="entry name" value="Glyco_hydro_5_CS"/>
</dbReference>
<dbReference type="GO" id="GO:0005576">
    <property type="term" value="C:extracellular region"/>
    <property type="evidence" value="ECO:0007669"/>
    <property type="project" value="TreeGrafter"/>
</dbReference>
<evidence type="ECO:0000256" key="6">
    <source>
        <dbReference type="ARBA" id="ARBA00023326"/>
    </source>
</evidence>
<comment type="similarity">
    <text evidence="1 7">Belongs to the glycosyl hydrolase 5 (cellulase A) family.</text>
</comment>
<dbReference type="Pfam" id="PF00150">
    <property type="entry name" value="Cellulase"/>
    <property type="match status" value="1"/>
</dbReference>
<name>A0A1Y5P4W5_9MICO</name>
<dbReference type="PANTHER" id="PTHR31297">
    <property type="entry name" value="GLUCAN ENDO-1,6-BETA-GLUCOSIDASE B"/>
    <property type="match status" value="1"/>
</dbReference>
<dbReference type="PANTHER" id="PTHR31297:SF41">
    <property type="entry name" value="ENDOGLUCANASE, PUTATIVE (AFU_ORTHOLOGUE AFUA_5G01830)-RELATED"/>
    <property type="match status" value="1"/>
</dbReference>
<dbReference type="Gene3D" id="3.20.20.80">
    <property type="entry name" value="Glycosidases"/>
    <property type="match status" value="1"/>
</dbReference>